<feature type="region of interest" description="Disordered" evidence="1">
    <location>
        <begin position="41"/>
        <end position="60"/>
    </location>
</feature>
<dbReference type="RefSeq" id="WP_376849690.1">
    <property type="nucleotide sequence ID" value="NZ_JBHSMF010000006.1"/>
</dbReference>
<comment type="caution">
    <text evidence="2">The sequence shown here is derived from an EMBL/GenBank/DDBJ whole genome shotgun (WGS) entry which is preliminary data.</text>
</comment>
<keyword evidence="3" id="KW-1185">Reference proteome</keyword>
<sequence>MLRDSEIAVADNPPAEPQPEPAPLAAAAALTALLAACGGGGGGDAPGPAPAPVPAPAPPPVGAAEAARFLAQATPGAGKGEILAVQAGGFAAWIEAQFALPQSQSHYDWLAAHGYNDEKYRNNATGLDNTIWRKLIASPDGLRQRVTLALSEICVVSVLGVSTPWRQFAVANYLDLLENNAFGNYRTLLRQISLSTAMGYYLTFRGNAKANPATGSEPDENYARELMQLMTLGLYKLNADGTPQASETYGQADVSGLARVFTGWDLDVSGLASPLPPDVHRRPMAQVASRYESGSKSFLGTTIAAATAAPAALDAALDTLFGHPNLPPFIGRQMIQRLVTSNPSPAYVARVAAAFADNGAGVRGDMKALVRAILLDAEARDLVTASAPSFGKLREPVTRFLNWARAFGAASAGDTWSVNDLSDPATKLGQSPMRSPSVFNFFRPGYVPPNSAIAAGGLAAPEFQITTESSVAGYVNFMQLAVSGAGIGDVKSGYPTLLPLAADSRALLAELNLVLAANQLSATTLATLAAALDSVAAGSDSGKLNRIWAALTLVLASPEYIVQK</sequence>
<dbReference type="PANTHER" id="PTHR43737">
    <property type="entry name" value="BLL7424 PROTEIN"/>
    <property type="match status" value="1"/>
</dbReference>
<protein>
    <submittedName>
        <fullName evidence="2">DUF1800 family protein</fullName>
    </submittedName>
</protein>
<proteinExistence type="predicted"/>
<dbReference type="Proteomes" id="UP001596037">
    <property type="component" value="Unassembled WGS sequence"/>
</dbReference>
<feature type="compositionally biased region" description="Pro residues" evidence="1">
    <location>
        <begin position="47"/>
        <end position="60"/>
    </location>
</feature>
<organism evidence="2 3">
    <name type="scientific">Caenimonas terrae</name>
    <dbReference type="NCBI Taxonomy" id="696074"/>
    <lineage>
        <taxon>Bacteria</taxon>
        <taxon>Pseudomonadati</taxon>
        <taxon>Pseudomonadota</taxon>
        <taxon>Betaproteobacteria</taxon>
        <taxon>Burkholderiales</taxon>
        <taxon>Comamonadaceae</taxon>
        <taxon>Caenimonas</taxon>
    </lineage>
</organism>
<dbReference type="InterPro" id="IPR014917">
    <property type="entry name" value="DUF1800"/>
</dbReference>
<reference evidence="3" key="1">
    <citation type="journal article" date="2019" name="Int. J. Syst. Evol. Microbiol.">
        <title>The Global Catalogue of Microorganisms (GCM) 10K type strain sequencing project: providing services to taxonomists for standard genome sequencing and annotation.</title>
        <authorList>
            <consortium name="The Broad Institute Genomics Platform"/>
            <consortium name="The Broad Institute Genome Sequencing Center for Infectious Disease"/>
            <person name="Wu L."/>
            <person name="Ma J."/>
        </authorList>
    </citation>
    <scope>NUCLEOTIDE SEQUENCE [LARGE SCALE GENOMIC DNA]</scope>
    <source>
        <strain evidence="3">CCUG 57401</strain>
    </source>
</reference>
<dbReference type="EMBL" id="JBHSMF010000006">
    <property type="protein sequence ID" value="MFC5497608.1"/>
    <property type="molecule type" value="Genomic_DNA"/>
</dbReference>
<name>A0ABW0NDG0_9BURK</name>
<dbReference type="Pfam" id="PF08811">
    <property type="entry name" value="DUF1800"/>
    <property type="match status" value="1"/>
</dbReference>
<evidence type="ECO:0000256" key="1">
    <source>
        <dbReference type="SAM" id="MobiDB-lite"/>
    </source>
</evidence>
<evidence type="ECO:0000313" key="3">
    <source>
        <dbReference type="Proteomes" id="UP001596037"/>
    </source>
</evidence>
<dbReference type="PANTHER" id="PTHR43737:SF1">
    <property type="entry name" value="DUF1501 DOMAIN-CONTAINING PROTEIN"/>
    <property type="match status" value="1"/>
</dbReference>
<feature type="region of interest" description="Disordered" evidence="1">
    <location>
        <begin position="1"/>
        <end position="23"/>
    </location>
</feature>
<evidence type="ECO:0000313" key="2">
    <source>
        <dbReference type="EMBL" id="MFC5497608.1"/>
    </source>
</evidence>
<gene>
    <name evidence="2" type="ORF">ACFPOE_08695</name>
</gene>
<accession>A0ABW0NDG0</accession>